<proteinExistence type="predicted"/>
<keyword evidence="3" id="KW-1185">Reference proteome</keyword>
<evidence type="ECO:0000313" key="2">
    <source>
        <dbReference type="EMBL" id="RDI66389.1"/>
    </source>
</evidence>
<comment type="caution">
    <text evidence="2">The sequence shown here is derived from an EMBL/GenBank/DDBJ whole genome shotgun (WGS) entry which is preliminary data.</text>
</comment>
<feature type="chain" id="PRO_5017026064" description="Beta/gamma crystallin" evidence="1">
    <location>
        <begin position="26"/>
        <end position="115"/>
    </location>
</feature>
<reference evidence="2 3" key="1">
    <citation type="submission" date="2018-07" db="EMBL/GenBank/DDBJ databases">
        <title>Genomic Encyclopedia of Type Strains, Phase IV (KMG-IV): sequencing the most valuable type-strain genomes for metagenomic binning, comparative biology and taxonomic classification.</title>
        <authorList>
            <person name="Goeker M."/>
        </authorList>
    </citation>
    <scope>NUCLEOTIDE SEQUENCE [LARGE SCALE GENOMIC DNA]</scope>
    <source>
        <strain evidence="2 3">DSM 44290</strain>
    </source>
</reference>
<evidence type="ECO:0000313" key="3">
    <source>
        <dbReference type="Proteomes" id="UP000254869"/>
    </source>
</evidence>
<dbReference type="AlphaFoldDB" id="A0A370I6Q7"/>
<dbReference type="Proteomes" id="UP000254869">
    <property type="component" value="Unassembled WGS sequence"/>
</dbReference>
<dbReference type="RefSeq" id="WP_062505401.1">
    <property type="nucleotide sequence ID" value="NZ_QQBC01000004.1"/>
</dbReference>
<organism evidence="2 3">
    <name type="scientific">Nocardia pseudobrasiliensis</name>
    <dbReference type="NCBI Taxonomy" id="45979"/>
    <lineage>
        <taxon>Bacteria</taxon>
        <taxon>Bacillati</taxon>
        <taxon>Actinomycetota</taxon>
        <taxon>Actinomycetes</taxon>
        <taxon>Mycobacteriales</taxon>
        <taxon>Nocardiaceae</taxon>
        <taxon>Nocardia</taxon>
    </lineage>
</organism>
<evidence type="ECO:0008006" key="4">
    <source>
        <dbReference type="Google" id="ProtNLM"/>
    </source>
</evidence>
<evidence type="ECO:0000256" key="1">
    <source>
        <dbReference type="SAM" id="SignalP"/>
    </source>
</evidence>
<dbReference type="EMBL" id="QQBC01000004">
    <property type="protein sequence ID" value="RDI66389.1"/>
    <property type="molecule type" value="Genomic_DNA"/>
</dbReference>
<feature type="signal peptide" evidence="1">
    <location>
        <begin position="1"/>
        <end position="25"/>
    </location>
</feature>
<name>A0A370I6Q7_9NOCA</name>
<gene>
    <name evidence="2" type="ORF">DFR76_104135</name>
</gene>
<dbReference type="STRING" id="1210086.GCA_001613105_03916"/>
<sequence length="115" mass="12723">MKKSILVAAAIAAGAVMFVAPVANADPSPDDPYGWNAYQDRTDSFVSPLDPGAYFDPAKVYKSLLISPYGTSHYIECRGDGHYVKMHDCRQYDDNGNPHNLNLVANPIRPLYIYN</sequence>
<accession>A0A370I6Q7</accession>
<protein>
    <recommendedName>
        <fullName evidence="4">Beta/gamma crystallin</fullName>
    </recommendedName>
</protein>
<keyword evidence="1" id="KW-0732">Signal</keyword>